<dbReference type="Proteomes" id="UP000654471">
    <property type="component" value="Unassembled WGS sequence"/>
</dbReference>
<evidence type="ECO:0000313" key="3">
    <source>
        <dbReference type="Proteomes" id="UP000654471"/>
    </source>
</evidence>
<reference evidence="3" key="1">
    <citation type="journal article" date="2019" name="Int. J. Syst. Evol. Microbiol.">
        <title>The Global Catalogue of Microorganisms (GCM) 10K type strain sequencing project: providing services to taxonomists for standard genome sequencing and annotation.</title>
        <authorList>
            <consortium name="The Broad Institute Genomics Platform"/>
            <consortium name="The Broad Institute Genome Sequencing Center for Infectious Disease"/>
            <person name="Wu L."/>
            <person name="Ma J."/>
        </authorList>
    </citation>
    <scope>NUCLEOTIDE SEQUENCE [LARGE SCALE GENOMIC DNA]</scope>
    <source>
        <strain evidence="3">JCM 3399</strain>
    </source>
</reference>
<protein>
    <submittedName>
        <fullName evidence="2">Uncharacterized protein</fullName>
    </submittedName>
</protein>
<dbReference type="EMBL" id="BMRP01000051">
    <property type="protein sequence ID" value="GGU96134.1"/>
    <property type="molecule type" value="Genomic_DNA"/>
</dbReference>
<comment type="caution">
    <text evidence="2">The sequence shown here is derived from an EMBL/GenBank/DDBJ whole genome shotgun (WGS) entry which is preliminary data.</text>
</comment>
<evidence type="ECO:0000256" key="1">
    <source>
        <dbReference type="SAM" id="MobiDB-lite"/>
    </source>
</evidence>
<feature type="region of interest" description="Disordered" evidence="1">
    <location>
        <begin position="36"/>
        <end position="66"/>
    </location>
</feature>
<name>A0ABQ2VL90_9ACTN</name>
<gene>
    <name evidence="2" type="ORF">GCM10010211_74110</name>
</gene>
<organism evidence="2 3">
    <name type="scientific">Streptomyces albospinus</name>
    <dbReference type="NCBI Taxonomy" id="285515"/>
    <lineage>
        <taxon>Bacteria</taxon>
        <taxon>Bacillati</taxon>
        <taxon>Actinomycetota</taxon>
        <taxon>Actinomycetes</taxon>
        <taxon>Kitasatosporales</taxon>
        <taxon>Streptomycetaceae</taxon>
        <taxon>Streptomyces</taxon>
    </lineage>
</organism>
<evidence type="ECO:0000313" key="2">
    <source>
        <dbReference type="EMBL" id="GGU96134.1"/>
    </source>
</evidence>
<accession>A0ABQ2VL90</accession>
<keyword evidence="3" id="KW-1185">Reference proteome</keyword>
<proteinExistence type="predicted"/>
<sequence>MGPVVHAVRRRRLDGDHPGVETIAPGVCRRMDHVSPHAAYGPATRPPRRHPYAVSNRPTASTAPPVRLICPTASDDNGFPAGGAEIVQLGPAPRPFHCRRLLSTVIRLIRKDSDV</sequence>